<dbReference type="Proteomes" id="UP001201163">
    <property type="component" value="Unassembled WGS sequence"/>
</dbReference>
<comment type="caution">
    <text evidence="2">The sequence shown here is derived from an EMBL/GenBank/DDBJ whole genome shotgun (WGS) entry which is preliminary data.</text>
</comment>
<name>A0AAD4QEK2_9AGAM</name>
<evidence type="ECO:0000313" key="3">
    <source>
        <dbReference type="Proteomes" id="UP001201163"/>
    </source>
</evidence>
<protein>
    <submittedName>
        <fullName evidence="2">Uncharacterized protein</fullName>
    </submittedName>
</protein>
<keyword evidence="3" id="KW-1185">Reference proteome</keyword>
<dbReference type="EMBL" id="JAKELL010000020">
    <property type="protein sequence ID" value="KAH8992996.1"/>
    <property type="molecule type" value="Genomic_DNA"/>
</dbReference>
<reference evidence="2" key="1">
    <citation type="submission" date="2022-01" db="EMBL/GenBank/DDBJ databases">
        <title>Comparative genomics reveals a dynamic genome evolution in the ectomycorrhizal milk-cap (Lactarius) mushrooms.</title>
        <authorList>
            <consortium name="DOE Joint Genome Institute"/>
            <person name="Lebreton A."/>
            <person name="Tang N."/>
            <person name="Kuo A."/>
            <person name="LaButti K."/>
            <person name="Drula E."/>
            <person name="Barry K."/>
            <person name="Clum A."/>
            <person name="Lipzen A."/>
            <person name="Mousain D."/>
            <person name="Ng V."/>
            <person name="Wang R."/>
            <person name="Wang X."/>
            <person name="Dai Y."/>
            <person name="Henrissat B."/>
            <person name="Grigoriev I.V."/>
            <person name="Guerin-Laguette A."/>
            <person name="Yu F."/>
            <person name="Martin F.M."/>
        </authorList>
    </citation>
    <scope>NUCLEOTIDE SEQUENCE</scope>
    <source>
        <strain evidence="2">QP</strain>
    </source>
</reference>
<feature type="compositionally biased region" description="Polar residues" evidence="1">
    <location>
        <begin position="267"/>
        <end position="284"/>
    </location>
</feature>
<evidence type="ECO:0000256" key="1">
    <source>
        <dbReference type="SAM" id="MobiDB-lite"/>
    </source>
</evidence>
<accession>A0AAD4QEK2</accession>
<evidence type="ECO:0000313" key="2">
    <source>
        <dbReference type="EMBL" id="KAH8992996.1"/>
    </source>
</evidence>
<organism evidence="2 3">
    <name type="scientific">Lactarius akahatsu</name>
    <dbReference type="NCBI Taxonomy" id="416441"/>
    <lineage>
        <taxon>Eukaryota</taxon>
        <taxon>Fungi</taxon>
        <taxon>Dikarya</taxon>
        <taxon>Basidiomycota</taxon>
        <taxon>Agaricomycotina</taxon>
        <taxon>Agaricomycetes</taxon>
        <taxon>Russulales</taxon>
        <taxon>Russulaceae</taxon>
        <taxon>Lactarius</taxon>
    </lineage>
</organism>
<proteinExistence type="predicted"/>
<dbReference type="AlphaFoldDB" id="A0AAD4QEK2"/>
<gene>
    <name evidence="2" type="ORF">EDB92DRAFT_1856149</name>
</gene>
<sequence>MAQCYRLACLSVRPSVACCYYRFHLLDCNHYSETTQPSIMPAGSTASSTPLVSTSWTAKMARLLLIPDNEEGLVAPALVLKATDYWPRIFLHAVWRELQAGDNQGRRLLRVTYSGLDLIYMYEYPSAAAGEHQVTQEDFTPKLRLKQLLDTLGVRRFRVPPYACTSFVVGHIMHAYITNSRSLRTCVSPWQSSGFGNSRSTFNIDPQNSSITTFRFSSADSPYSGHAQTSSGFVLTSRLLREGRPFDVGNPLVNSANAHSETEIDEQQSPMPRNPKRQQSFALQDSSGQLGQICIYDPAVSRSVPTRGRFHRIQAGRARKAAIPRRLGRRAARRHLGGHPEPSDPADSIERLVWILHLDPRHSRLAQPRATPCPPCGAGSTIPTDPDSDSDSRCGRARPPPRTRQDVAHVPAPYSRRFRDGIAHRLPQLASTCLSSHVAGFGTRGTCSIRRPEYVQR</sequence>
<feature type="region of interest" description="Disordered" evidence="1">
    <location>
        <begin position="365"/>
        <end position="408"/>
    </location>
</feature>
<feature type="region of interest" description="Disordered" evidence="1">
    <location>
        <begin position="259"/>
        <end position="284"/>
    </location>
</feature>